<accession>A0A090BVJ4</accession>
<dbReference type="GO" id="GO:0016787">
    <property type="term" value="F:hydrolase activity"/>
    <property type="evidence" value="ECO:0007669"/>
    <property type="project" value="UniProtKB-KW"/>
</dbReference>
<dbReference type="PRINTS" id="PR00111">
    <property type="entry name" value="ABHYDROLASE"/>
</dbReference>
<dbReference type="AlphaFoldDB" id="A0A090BVJ4"/>
<dbReference type="KEGG" id="tig:THII_2664"/>
<proteinExistence type="predicted"/>
<dbReference type="EMBL" id="AP014633">
    <property type="protein sequence ID" value="BAP56961.1"/>
    <property type="molecule type" value="Genomic_DNA"/>
</dbReference>
<protein>
    <submittedName>
        <fullName evidence="2">Alpha/beta hydrolase fold protein</fullName>
    </submittedName>
</protein>
<dbReference type="Proteomes" id="UP000031623">
    <property type="component" value="Chromosome"/>
</dbReference>
<keyword evidence="2" id="KW-0378">Hydrolase</keyword>
<dbReference type="HOGENOM" id="CLU_020336_1_0_6"/>
<organism evidence="2 3">
    <name type="scientific">Thioploca ingrica</name>
    <dbReference type="NCBI Taxonomy" id="40754"/>
    <lineage>
        <taxon>Bacteria</taxon>
        <taxon>Pseudomonadati</taxon>
        <taxon>Pseudomonadota</taxon>
        <taxon>Gammaproteobacteria</taxon>
        <taxon>Thiotrichales</taxon>
        <taxon>Thiotrichaceae</taxon>
        <taxon>Thioploca</taxon>
    </lineage>
</organism>
<dbReference type="Pfam" id="PF00561">
    <property type="entry name" value="Abhydrolase_1"/>
    <property type="match status" value="1"/>
</dbReference>
<evidence type="ECO:0000259" key="1">
    <source>
        <dbReference type="Pfam" id="PF00561"/>
    </source>
</evidence>
<dbReference type="SUPFAM" id="SSF53474">
    <property type="entry name" value="alpha/beta-Hydrolases"/>
    <property type="match status" value="1"/>
</dbReference>
<dbReference type="GO" id="GO:0016020">
    <property type="term" value="C:membrane"/>
    <property type="evidence" value="ECO:0007669"/>
    <property type="project" value="TreeGrafter"/>
</dbReference>
<gene>
    <name evidence="2" type="ORF">THII_2664</name>
</gene>
<sequence>MNNTLFPMSQHYFTSMASANTHRIAYTHWGDPTNPKVLICVHGLTRNSRDFDSLAATLASHYRVICPDMVGRGQSDWLSHPEQYTAEVYLADMLALLKHLNLSQVDWLGTSMGGLIGMILAAQPQPLIRRLILNDIGPFIPKEGLIPLVQRLTQSPPQFMALSEAEQFFRLVHSQFGPLTDSQWQHLTQHGTQLHEDGYYCLAYDPKIAHTFQSAADSDMDLWSTWKMIRCPVLLLHGEQSIFLSRTTIAQMQKTHPQLKVVTFPGIGHAPALMAEEQINLIQEWLLTVNR</sequence>
<reference evidence="2 3" key="1">
    <citation type="journal article" date="2014" name="ISME J.">
        <title>Ecophysiology of Thioploca ingrica as revealed by the complete genome sequence supplemented with proteomic evidence.</title>
        <authorList>
            <person name="Kojima H."/>
            <person name="Ogura Y."/>
            <person name="Yamamoto N."/>
            <person name="Togashi T."/>
            <person name="Mori H."/>
            <person name="Watanabe T."/>
            <person name="Nemoto F."/>
            <person name="Kurokawa K."/>
            <person name="Hayashi T."/>
            <person name="Fukui M."/>
        </authorList>
    </citation>
    <scope>NUCLEOTIDE SEQUENCE [LARGE SCALE GENOMIC DNA]</scope>
</reference>
<dbReference type="InterPro" id="IPR000073">
    <property type="entry name" value="AB_hydrolase_1"/>
</dbReference>
<keyword evidence="3" id="KW-1185">Reference proteome</keyword>
<dbReference type="PANTHER" id="PTHR43798:SF33">
    <property type="entry name" value="HYDROLASE, PUTATIVE (AFU_ORTHOLOGUE AFUA_2G14860)-RELATED"/>
    <property type="match status" value="1"/>
</dbReference>
<dbReference type="InterPro" id="IPR029058">
    <property type="entry name" value="AB_hydrolase_fold"/>
</dbReference>
<dbReference type="STRING" id="40754.THII_2664"/>
<name>A0A090BVJ4_9GAMM</name>
<dbReference type="InterPro" id="IPR050266">
    <property type="entry name" value="AB_hydrolase_sf"/>
</dbReference>
<evidence type="ECO:0000313" key="3">
    <source>
        <dbReference type="Proteomes" id="UP000031623"/>
    </source>
</evidence>
<evidence type="ECO:0000313" key="2">
    <source>
        <dbReference type="EMBL" id="BAP56961.1"/>
    </source>
</evidence>
<dbReference type="Gene3D" id="3.40.50.1820">
    <property type="entry name" value="alpha/beta hydrolase"/>
    <property type="match status" value="1"/>
</dbReference>
<dbReference type="PANTHER" id="PTHR43798">
    <property type="entry name" value="MONOACYLGLYCEROL LIPASE"/>
    <property type="match status" value="1"/>
</dbReference>
<feature type="domain" description="AB hydrolase-1" evidence="1">
    <location>
        <begin position="37"/>
        <end position="270"/>
    </location>
</feature>